<dbReference type="PANTHER" id="PTHR38926:SF29">
    <property type="entry name" value="F-BOX PROTEIN SKIP19-RELATED"/>
    <property type="match status" value="1"/>
</dbReference>
<gene>
    <name evidence="2" type="ORF">Bca52824_001967</name>
</gene>
<accession>A0A8X8BDJ5</accession>
<evidence type="ECO:0000313" key="2">
    <source>
        <dbReference type="EMBL" id="KAG2330787.1"/>
    </source>
</evidence>
<protein>
    <recommendedName>
        <fullName evidence="1">F-box domain-containing protein</fullName>
    </recommendedName>
</protein>
<comment type="caution">
    <text evidence="2">The sequence shown here is derived from an EMBL/GenBank/DDBJ whole genome shotgun (WGS) entry which is preliminary data.</text>
</comment>
<keyword evidence="3" id="KW-1185">Reference proteome</keyword>
<dbReference type="Proteomes" id="UP000886595">
    <property type="component" value="Unassembled WGS sequence"/>
</dbReference>
<dbReference type="PANTHER" id="PTHR38926">
    <property type="entry name" value="F-BOX DOMAIN CONTAINING PROTEIN, EXPRESSED"/>
    <property type="match status" value="1"/>
</dbReference>
<feature type="domain" description="F-box" evidence="1">
    <location>
        <begin position="17"/>
        <end position="64"/>
    </location>
</feature>
<dbReference type="InterPro" id="IPR001810">
    <property type="entry name" value="F-box_dom"/>
</dbReference>
<organism evidence="2 3">
    <name type="scientific">Brassica carinata</name>
    <name type="common">Ethiopian mustard</name>
    <name type="synonym">Abyssinian cabbage</name>
    <dbReference type="NCBI Taxonomy" id="52824"/>
    <lineage>
        <taxon>Eukaryota</taxon>
        <taxon>Viridiplantae</taxon>
        <taxon>Streptophyta</taxon>
        <taxon>Embryophyta</taxon>
        <taxon>Tracheophyta</taxon>
        <taxon>Spermatophyta</taxon>
        <taxon>Magnoliopsida</taxon>
        <taxon>eudicotyledons</taxon>
        <taxon>Gunneridae</taxon>
        <taxon>Pentapetalae</taxon>
        <taxon>rosids</taxon>
        <taxon>malvids</taxon>
        <taxon>Brassicales</taxon>
        <taxon>Brassicaceae</taxon>
        <taxon>Brassiceae</taxon>
        <taxon>Brassica</taxon>
    </lineage>
</organism>
<dbReference type="Pfam" id="PF12937">
    <property type="entry name" value="F-box-like"/>
    <property type="match status" value="1"/>
</dbReference>
<dbReference type="CDD" id="cd22164">
    <property type="entry name" value="F-box_AtSKIP19-like"/>
    <property type="match status" value="1"/>
</dbReference>
<dbReference type="AlphaFoldDB" id="A0A8X8BDJ5"/>
<proteinExistence type="predicted"/>
<dbReference type="Gene3D" id="1.20.1280.50">
    <property type="match status" value="1"/>
</dbReference>
<dbReference type="InterPro" id="IPR036047">
    <property type="entry name" value="F-box-like_dom_sf"/>
</dbReference>
<dbReference type="SMART" id="SM00256">
    <property type="entry name" value="FBOX"/>
    <property type="match status" value="1"/>
</dbReference>
<dbReference type="EMBL" id="JAAMPC010000001">
    <property type="protein sequence ID" value="KAG2330787.1"/>
    <property type="molecule type" value="Genomic_DNA"/>
</dbReference>
<name>A0A8X8BDJ5_BRACI</name>
<sequence length="86" mass="9798">MASSSSTHPVMKEDGECRNWAELPYELASSILSRLDMIDILENAQKVCTSWRSVCKDPAMWRKIIMRNSGDWRFGVEPGDHVPSRS</sequence>
<reference evidence="2 3" key="1">
    <citation type="submission" date="2020-02" db="EMBL/GenBank/DDBJ databases">
        <authorList>
            <person name="Ma Q."/>
            <person name="Huang Y."/>
            <person name="Song X."/>
            <person name="Pei D."/>
        </authorList>
    </citation>
    <scope>NUCLEOTIDE SEQUENCE [LARGE SCALE GENOMIC DNA]</scope>
    <source>
        <strain evidence="2">Sxm20200214</strain>
        <tissue evidence="2">Leaf</tissue>
    </source>
</reference>
<dbReference type="PROSITE" id="PS50181">
    <property type="entry name" value="FBOX"/>
    <property type="match status" value="1"/>
</dbReference>
<evidence type="ECO:0000313" key="3">
    <source>
        <dbReference type="Proteomes" id="UP000886595"/>
    </source>
</evidence>
<evidence type="ECO:0000259" key="1">
    <source>
        <dbReference type="PROSITE" id="PS50181"/>
    </source>
</evidence>
<dbReference type="SUPFAM" id="SSF81383">
    <property type="entry name" value="F-box domain"/>
    <property type="match status" value="1"/>
</dbReference>
<dbReference type="OrthoDB" id="2095648at2759"/>